<keyword evidence="2" id="KW-1185">Reference proteome</keyword>
<reference evidence="1 2" key="1">
    <citation type="submission" date="2019-06" db="EMBL/GenBank/DDBJ databases">
        <title>Cerasibacillus sp. nov., isolated from maize field.</title>
        <authorList>
            <person name="Lin S.-Y."/>
            <person name="Tsai C.-F."/>
            <person name="Young C.-C."/>
        </authorList>
    </citation>
    <scope>NUCLEOTIDE SEQUENCE [LARGE SCALE GENOMIC DNA]</scope>
    <source>
        <strain evidence="1 2">CC-CFT480</strain>
    </source>
</reference>
<proteinExistence type="predicted"/>
<dbReference type="Proteomes" id="UP000321574">
    <property type="component" value="Unassembled WGS sequence"/>
</dbReference>
<name>A0A5C8NVE0_9BACI</name>
<dbReference type="OrthoDB" id="2648027at2"/>
<sequence length="134" mass="15831">MVHKVTLMDAYLVETLRKSGISDDEIMEKVEEGKVEEFQHVHEKFDFTLLYGLKHELQEILKDGYEIKFLTIHGLINLLEMKFKKEKGTDYEENEFVLSKLVLDEEEENRLRQMVSANWMIEKKADGLVIKPIE</sequence>
<accession>A0A5C8NVE0</accession>
<evidence type="ECO:0000313" key="1">
    <source>
        <dbReference type="EMBL" id="TXL65161.1"/>
    </source>
</evidence>
<dbReference type="EMBL" id="VDUW01000004">
    <property type="protein sequence ID" value="TXL65161.1"/>
    <property type="molecule type" value="Genomic_DNA"/>
</dbReference>
<evidence type="ECO:0000313" key="2">
    <source>
        <dbReference type="Proteomes" id="UP000321574"/>
    </source>
</evidence>
<comment type="caution">
    <text evidence="1">The sequence shown here is derived from an EMBL/GenBank/DDBJ whole genome shotgun (WGS) entry which is preliminary data.</text>
</comment>
<gene>
    <name evidence="1" type="ORF">FHP05_08485</name>
</gene>
<protein>
    <submittedName>
        <fullName evidence="1">Uncharacterized protein</fullName>
    </submittedName>
</protein>
<dbReference type="AlphaFoldDB" id="A0A5C8NVE0"/>
<organism evidence="1 2">
    <name type="scientific">Cerasibacillus terrae</name>
    <dbReference type="NCBI Taxonomy" id="2498845"/>
    <lineage>
        <taxon>Bacteria</taxon>
        <taxon>Bacillati</taxon>
        <taxon>Bacillota</taxon>
        <taxon>Bacilli</taxon>
        <taxon>Bacillales</taxon>
        <taxon>Bacillaceae</taxon>
        <taxon>Cerasibacillus</taxon>
    </lineage>
</organism>
<dbReference type="RefSeq" id="WP_147667046.1">
    <property type="nucleotide sequence ID" value="NZ_VDUW01000004.1"/>
</dbReference>